<evidence type="ECO:0000256" key="2">
    <source>
        <dbReference type="ARBA" id="ARBA00003921"/>
    </source>
</evidence>
<dbReference type="Gene3D" id="3.90.78.10">
    <property type="entry name" value="UDP-N-acetylenolpyruvoylglucosamine reductase, C-terminal domain"/>
    <property type="match status" value="1"/>
</dbReference>
<dbReference type="InterPro" id="IPR016167">
    <property type="entry name" value="FAD-bd_PCMH_sub1"/>
</dbReference>
<dbReference type="InterPro" id="IPR016166">
    <property type="entry name" value="FAD-bd_PCMH"/>
</dbReference>
<dbReference type="Pfam" id="PF02873">
    <property type="entry name" value="MurB_C"/>
    <property type="match status" value="1"/>
</dbReference>
<dbReference type="Gene3D" id="3.30.465.10">
    <property type="match status" value="1"/>
</dbReference>
<dbReference type="KEGG" id="tvr:TVD_02190"/>
<dbReference type="Proteomes" id="UP000064201">
    <property type="component" value="Chromosome"/>
</dbReference>
<keyword evidence="11 20" id="KW-0274">FAD</keyword>
<comment type="cofactor">
    <cofactor evidence="1 20">
        <name>FAD</name>
        <dbReference type="ChEBI" id="CHEBI:57692"/>
    </cofactor>
</comment>
<keyword evidence="9 20" id="KW-0132">Cell division</keyword>
<dbReference type="GO" id="GO:0051301">
    <property type="term" value="P:cell division"/>
    <property type="evidence" value="ECO:0007669"/>
    <property type="project" value="UniProtKB-KW"/>
</dbReference>
<name>A0A0G3FZ73_9GAMM</name>
<evidence type="ECO:0000256" key="3">
    <source>
        <dbReference type="ARBA" id="ARBA00004496"/>
    </source>
</evidence>
<feature type="active site" evidence="20">
    <location>
        <position position="183"/>
    </location>
</feature>
<evidence type="ECO:0000256" key="10">
    <source>
        <dbReference type="ARBA" id="ARBA00022630"/>
    </source>
</evidence>
<evidence type="ECO:0000313" key="22">
    <source>
        <dbReference type="EMBL" id="AKJ94255.1"/>
    </source>
</evidence>
<evidence type="ECO:0000256" key="13">
    <source>
        <dbReference type="ARBA" id="ARBA00022960"/>
    </source>
</evidence>
<dbReference type="SUPFAM" id="SSF56176">
    <property type="entry name" value="FAD-binding/transporter-associated domain-like"/>
    <property type="match status" value="1"/>
</dbReference>
<dbReference type="HAMAP" id="MF_00037">
    <property type="entry name" value="MurB"/>
    <property type="match status" value="1"/>
</dbReference>
<dbReference type="GO" id="GO:0071949">
    <property type="term" value="F:FAD binding"/>
    <property type="evidence" value="ECO:0007669"/>
    <property type="project" value="InterPro"/>
</dbReference>
<evidence type="ECO:0000256" key="11">
    <source>
        <dbReference type="ARBA" id="ARBA00022827"/>
    </source>
</evidence>
<evidence type="ECO:0000259" key="21">
    <source>
        <dbReference type="PROSITE" id="PS51387"/>
    </source>
</evidence>
<organism evidence="22 23">
    <name type="scientific">Thioalkalivibrio versutus</name>
    <dbReference type="NCBI Taxonomy" id="106634"/>
    <lineage>
        <taxon>Bacteria</taxon>
        <taxon>Pseudomonadati</taxon>
        <taxon>Pseudomonadota</taxon>
        <taxon>Gammaproteobacteria</taxon>
        <taxon>Chromatiales</taxon>
        <taxon>Ectothiorhodospiraceae</taxon>
        <taxon>Thioalkalivibrio</taxon>
    </lineage>
</organism>
<keyword evidence="17 20" id="KW-0961">Cell wall biogenesis/degradation</keyword>
<dbReference type="GO" id="GO:0008762">
    <property type="term" value="F:UDP-N-acetylmuramate dehydrogenase activity"/>
    <property type="evidence" value="ECO:0007669"/>
    <property type="project" value="UniProtKB-UniRule"/>
</dbReference>
<dbReference type="EC" id="1.3.1.98" evidence="6 20"/>
<reference evidence="22 23" key="1">
    <citation type="submission" date="2015-04" db="EMBL/GenBank/DDBJ databases">
        <title>Complete Sequence for the Genome of the Thioalkalivibrio versutus D301.</title>
        <authorList>
            <person name="Mu T."/>
            <person name="Zhou J."/>
            <person name="Xu X."/>
        </authorList>
    </citation>
    <scope>NUCLEOTIDE SEQUENCE [LARGE SCALE GENOMIC DNA]</scope>
    <source>
        <strain evidence="22 23">D301</strain>
    </source>
</reference>
<feature type="active site" evidence="20">
    <location>
        <position position="302"/>
    </location>
</feature>
<comment type="similarity">
    <text evidence="5 20">Belongs to the MurB family.</text>
</comment>
<dbReference type="GO" id="GO:0005829">
    <property type="term" value="C:cytosol"/>
    <property type="evidence" value="ECO:0007669"/>
    <property type="project" value="TreeGrafter"/>
</dbReference>
<dbReference type="InterPro" id="IPR036318">
    <property type="entry name" value="FAD-bd_PCMH-like_sf"/>
</dbReference>
<keyword evidence="23" id="KW-1185">Reference proteome</keyword>
<keyword evidence="8 20" id="KW-0963">Cytoplasm</keyword>
<evidence type="ECO:0000256" key="19">
    <source>
        <dbReference type="ARBA" id="ARBA00048914"/>
    </source>
</evidence>
<dbReference type="Pfam" id="PF01565">
    <property type="entry name" value="FAD_binding_4"/>
    <property type="match status" value="1"/>
</dbReference>
<dbReference type="RefSeq" id="WP_047250708.1">
    <property type="nucleotide sequence ID" value="NZ_CP011367.1"/>
</dbReference>
<evidence type="ECO:0000256" key="12">
    <source>
        <dbReference type="ARBA" id="ARBA00022857"/>
    </source>
</evidence>
<dbReference type="Gene3D" id="3.30.43.10">
    <property type="entry name" value="Uridine Diphospho-n-acetylenolpyruvylglucosamine Reductase, domain 2"/>
    <property type="match status" value="1"/>
</dbReference>
<dbReference type="UniPathway" id="UPA00219"/>
<dbReference type="SUPFAM" id="SSF56194">
    <property type="entry name" value="Uridine diphospho-N-Acetylenolpyruvylglucosamine reductase, MurB, C-terminal domain"/>
    <property type="match status" value="1"/>
</dbReference>
<keyword evidence="13 20" id="KW-0133">Cell shape</keyword>
<dbReference type="GO" id="GO:0071555">
    <property type="term" value="P:cell wall organization"/>
    <property type="evidence" value="ECO:0007669"/>
    <property type="project" value="UniProtKB-KW"/>
</dbReference>
<proteinExistence type="inferred from homology"/>
<comment type="subcellular location">
    <subcellularLocation>
        <location evidence="3 20">Cytoplasm</location>
    </subcellularLocation>
</comment>
<keyword evidence="16 20" id="KW-0131">Cell cycle</keyword>
<dbReference type="PROSITE" id="PS51387">
    <property type="entry name" value="FAD_PCMH"/>
    <property type="match status" value="1"/>
</dbReference>
<sequence length="320" mass="33964">MMAARAVDSPMTPFAQATRGRLQAQVPLAGLTSWRAGGPADWLFQPADLDDLVAALRDHATHAPQMPVTFLGLGSNVLIRDGGLDGLVVHLSGVLNERRRLEGDRLLLGAGLACAQAARFGAREGLVGAEFLAGIPGTVGGALRMNAGAWGGEIWPLVEAVSTVDARGELHTRTPADYTIGYRSVHGPEAEWFTGCVLQLAAGDPDVGTRRIRELLRERSAKQPLGLPSCGSVFRNPEGDHAARLVEAAGLKGLRHGAAEISPKHANFITHDGSARAADIEWLLRHAQDEVQRQFGVHLEPEVRVLGRPGATHEASEGTA</sequence>
<evidence type="ECO:0000256" key="16">
    <source>
        <dbReference type="ARBA" id="ARBA00023306"/>
    </source>
</evidence>
<dbReference type="InterPro" id="IPR011601">
    <property type="entry name" value="MurB_C"/>
</dbReference>
<evidence type="ECO:0000313" key="23">
    <source>
        <dbReference type="Proteomes" id="UP000064201"/>
    </source>
</evidence>
<evidence type="ECO:0000256" key="17">
    <source>
        <dbReference type="ARBA" id="ARBA00023316"/>
    </source>
</evidence>
<comment type="function">
    <text evidence="2 20">Cell wall formation.</text>
</comment>
<dbReference type="AlphaFoldDB" id="A0A0G3FZ73"/>
<evidence type="ECO:0000256" key="4">
    <source>
        <dbReference type="ARBA" id="ARBA00004752"/>
    </source>
</evidence>
<dbReference type="PATRIC" id="fig|106634.4.peg.445"/>
<dbReference type="EMBL" id="CP011367">
    <property type="protein sequence ID" value="AKJ94255.1"/>
    <property type="molecule type" value="Genomic_DNA"/>
</dbReference>
<comment type="catalytic activity">
    <reaction evidence="19 20">
        <text>UDP-N-acetyl-alpha-D-muramate + NADP(+) = UDP-N-acetyl-3-O-(1-carboxyvinyl)-alpha-D-glucosamine + NADPH + H(+)</text>
        <dbReference type="Rhea" id="RHEA:12248"/>
        <dbReference type="ChEBI" id="CHEBI:15378"/>
        <dbReference type="ChEBI" id="CHEBI:57783"/>
        <dbReference type="ChEBI" id="CHEBI:58349"/>
        <dbReference type="ChEBI" id="CHEBI:68483"/>
        <dbReference type="ChEBI" id="CHEBI:70757"/>
        <dbReference type="EC" id="1.3.1.98"/>
    </reaction>
</comment>
<accession>A0A0G3FZ73</accession>
<keyword evidence="15 20" id="KW-0560">Oxidoreductase</keyword>
<dbReference type="InterPro" id="IPR016169">
    <property type="entry name" value="FAD-bd_PCMH_sub2"/>
</dbReference>
<dbReference type="InterPro" id="IPR036635">
    <property type="entry name" value="MurB_C_sf"/>
</dbReference>
<dbReference type="GO" id="GO:0009252">
    <property type="term" value="P:peptidoglycan biosynthetic process"/>
    <property type="evidence" value="ECO:0007669"/>
    <property type="project" value="UniProtKB-UniRule"/>
</dbReference>
<evidence type="ECO:0000256" key="8">
    <source>
        <dbReference type="ARBA" id="ARBA00022490"/>
    </source>
</evidence>
<protein>
    <recommendedName>
        <fullName evidence="7 20">UDP-N-acetylenolpyruvoylglucosamine reductase</fullName>
        <ecNumber evidence="6 20">1.3.1.98</ecNumber>
    </recommendedName>
    <alternativeName>
        <fullName evidence="18 20">UDP-N-acetylmuramate dehydrogenase</fullName>
    </alternativeName>
</protein>
<evidence type="ECO:0000256" key="5">
    <source>
        <dbReference type="ARBA" id="ARBA00010485"/>
    </source>
</evidence>
<feature type="active site" description="Proton donor" evidence="20">
    <location>
        <position position="232"/>
    </location>
</feature>
<dbReference type="InterPro" id="IPR003170">
    <property type="entry name" value="MurB"/>
</dbReference>
<gene>
    <name evidence="20" type="primary">murB</name>
    <name evidence="22" type="ORF">TVD_02190</name>
</gene>
<dbReference type="PANTHER" id="PTHR21071">
    <property type="entry name" value="UDP-N-ACETYLENOLPYRUVOYLGLUCOSAMINE REDUCTASE"/>
    <property type="match status" value="1"/>
</dbReference>
<dbReference type="NCBIfam" id="TIGR00179">
    <property type="entry name" value="murB"/>
    <property type="match status" value="1"/>
</dbReference>
<evidence type="ECO:0000256" key="7">
    <source>
        <dbReference type="ARBA" id="ARBA00015188"/>
    </source>
</evidence>
<evidence type="ECO:0000256" key="9">
    <source>
        <dbReference type="ARBA" id="ARBA00022618"/>
    </source>
</evidence>
<keyword evidence="12 20" id="KW-0521">NADP</keyword>
<evidence type="ECO:0000256" key="20">
    <source>
        <dbReference type="HAMAP-Rule" id="MF_00037"/>
    </source>
</evidence>
<dbReference type="PANTHER" id="PTHR21071:SF4">
    <property type="entry name" value="UDP-N-ACETYLENOLPYRUVOYLGLUCOSAMINE REDUCTASE"/>
    <property type="match status" value="1"/>
</dbReference>
<evidence type="ECO:0000256" key="6">
    <source>
        <dbReference type="ARBA" id="ARBA00012518"/>
    </source>
</evidence>
<evidence type="ECO:0000256" key="14">
    <source>
        <dbReference type="ARBA" id="ARBA00022984"/>
    </source>
</evidence>
<keyword evidence="14 20" id="KW-0573">Peptidoglycan synthesis</keyword>
<feature type="domain" description="FAD-binding PCMH-type" evidence="21">
    <location>
        <begin position="35"/>
        <end position="218"/>
    </location>
</feature>
<dbReference type="InterPro" id="IPR006094">
    <property type="entry name" value="Oxid_FAD_bind_N"/>
</dbReference>
<evidence type="ECO:0000256" key="1">
    <source>
        <dbReference type="ARBA" id="ARBA00001974"/>
    </source>
</evidence>
<dbReference type="GO" id="GO:0008360">
    <property type="term" value="P:regulation of cell shape"/>
    <property type="evidence" value="ECO:0007669"/>
    <property type="project" value="UniProtKB-KW"/>
</dbReference>
<dbReference type="OrthoDB" id="9804753at2"/>
<dbReference type="NCBIfam" id="NF010480">
    <property type="entry name" value="PRK13905.1"/>
    <property type="match status" value="1"/>
</dbReference>
<comment type="pathway">
    <text evidence="4 20">Cell wall biogenesis; peptidoglycan biosynthesis.</text>
</comment>
<keyword evidence="10 20" id="KW-0285">Flavoprotein</keyword>
<evidence type="ECO:0000256" key="15">
    <source>
        <dbReference type="ARBA" id="ARBA00023002"/>
    </source>
</evidence>
<evidence type="ECO:0000256" key="18">
    <source>
        <dbReference type="ARBA" id="ARBA00031026"/>
    </source>
</evidence>
<dbReference type="STRING" id="106634.TVD_02190"/>